<accession>A0AAF0CAC0</accession>
<keyword evidence="1" id="KW-0472">Membrane</keyword>
<evidence type="ECO:0000313" key="3">
    <source>
        <dbReference type="Proteomes" id="UP000032352"/>
    </source>
</evidence>
<reference evidence="2 3" key="2">
    <citation type="journal article" date="2022" name="Mar. Drugs">
        <title>Bioassay-Guided Fractionation Leads to the Detection of Cholic Acid Generated by the Rare Thalassomonas sp.</title>
        <authorList>
            <person name="Pheiffer F."/>
            <person name="Schneider Y.K."/>
            <person name="Hansen E.H."/>
            <person name="Andersen J.H."/>
            <person name="Isaksson J."/>
            <person name="Busche T."/>
            <person name="R C."/>
            <person name="Kalinowski J."/>
            <person name="Zyl L.V."/>
            <person name="Trindade M."/>
        </authorList>
    </citation>
    <scope>NUCLEOTIDE SEQUENCE [LARGE SCALE GENOMIC DNA]</scope>
    <source>
        <strain evidence="2 3">XOM25</strain>
    </source>
</reference>
<keyword evidence="1" id="KW-1133">Transmembrane helix</keyword>
<dbReference type="InterPro" id="IPR012902">
    <property type="entry name" value="N_methyl_site"/>
</dbReference>
<keyword evidence="1" id="KW-0812">Transmembrane</keyword>
<organism evidence="2 3">
    <name type="scientific">Thalassomonas viridans</name>
    <dbReference type="NCBI Taxonomy" id="137584"/>
    <lineage>
        <taxon>Bacteria</taxon>
        <taxon>Pseudomonadati</taxon>
        <taxon>Pseudomonadota</taxon>
        <taxon>Gammaproteobacteria</taxon>
        <taxon>Alteromonadales</taxon>
        <taxon>Colwelliaceae</taxon>
        <taxon>Thalassomonas</taxon>
    </lineage>
</organism>
<dbReference type="InterPro" id="IPR045584">
    <property type="entry name" value="Pilin-like"/>
</dbReference>
<evidence type="ECO:0000256" key="1">
    <source>
        <dbReference type="SAM" id="Phobius"/>
    </source>
</evidence>
<dbReference type="KEGG" id="tvd:SG34_026630"/>
<protein>
    <submittedName>
        <fullName evidence="2">Type II secretion system protein</fullName>
    </submittedName>
</protein>
<feature type="transmembrane region" description="Helical" evidence="1">
    <location>
        <begin position="6"/>
        <end position="26"/>
    </location>
</feature>
<evidence type="ECO:0000313" key="2">
    <source>
        <dbReference type="EMBL" id="WDE08412.1"/>
    </source>
</evidence>
<reference evidence="2 3" key="1">
    <citation type="journal article" date="2015" name="Genome Announc.">
        <title>Draft Genome Sequences of Marine Isolates of Thalassomonas viridans and Thalassomonas actiniarum.</title>
        <authorList>
            <person name="Olonade I."/>
            <person name="van Zyl L.J."/>
            <person name="Trindade M."/>
        </authorList>
    </citation>
    <scope>NUCLEOTIDE SEQUENCE [LARGE SCALE GENOMIC DNA]</scope>
    <source>
        <strain evidence="2 3">XOM25</strain>
    </source>
</reference>
<proteinExistence type="predicted"/>
<dbReference type="AlphaFoldDB" id="A0AAF0CAC0"/>
<gene>
    <name evidence="2" type="ORF">SG34_026630</name>
</gene>
<dbReference type="Pfam" id="PF07963">
    <property type="entry name" value="N_methyl"/>
    <property type="match status" value="1"/>
</dbReference>
<dbReference type="Gene3D" id="3.30.700.10">
    <property type="entry name" value="Glycoprotein, Type 4 Pilin"/>
    <property type="match status" value="1"/>
</dbReference>
<dbReference type="EMBL" id="CP059733">
    <property type="protein sequence ID" value="WDE08412.1"/>
    <property type="molecule type" value="Genomic_DNA"/>
</dbReference>
<name>A0AAF0CAC0_9GAMM</name>
<dbReference type="NCBIfam" id="TIGR02532">
    <property type="entry name" value="IV_pilin_GFxxxE"/>
    <property type="match status" value="1"/>
</dbReference>
<sequence>MKKNGFTLIELVTVIVILGILSVVALPRFFDLSDDANKAVTASVMASFHGAAGQLHLKWNILGEPESIVIGGNTIPMSDEGYPDSSTADSAGCLEIWENIMDTSINIVEYPGTVATPEWSALRFGPACVYINHDGDVFNNVATPFFSYFPTTGTGVGFNLD</sequence>
<dbReference type="Proteomes" id="UP000032352">
    <property type="component" value="Chromosome"/>
</dbReference>
<dbReference type="SUPFAM" id="SSF54523">
    <property type="entry name" value="Pili subunits"/>
    <property type="match status" value="1"/>
</dbReference>
<keyword evidence="3" id="KW-1185">Reference proteome</keyword>